<evidence type="ECO:0000256" key="8">
    <source>
        <dbReference type="HAMAP-Rule" id="MF_00131"/>
    </source>
</evidence>
<dbReference type="NCBIfam" id="TIGR00262">
    <property type="entry name" value="trpA"/>
    <property type="match status" value="1"/>
</dbReference>
<dbReference type="InterPro" id="IPR013785">
    <property type="entry name" value="Aldolase_TIM"/>
</dbReference>
<keyword evidence="6 8" id="KW-0456">Lyase</keyword>
<evidence type="ECO:0000313" key="11">
    <source>
        <dbReference type="Proteomes" id="UP001589898"/>
    </source>
</evidence>
<dbReference type="CDD" id="cd04724">
    <property type="entry name" value="Tryptophan_synthase_alpha"/>
    <property type="match status" value="1"/>
</dbReference>
<dbReference type="RefSeq" id="WP_189494864.1">
    <property type="nucleotide sequence ID" value="NZ_BMZT01000002.1"/>
</dbReference>
<accession>A0ABV6SZ38</accession>
<comment type="catalytic activity">
    <reaction evidence="7 8">
        <text>(1S,2R)-1-C-(indol-3-yl)glycerol 3-phosphate + L-serine = D-glyceraldehyde 3-phosphate + L-tryptophan + H2O</text>
        <dbReference type="Rhea" id="RHEA:10532"/>
        <dbReference type="ChEBI" id="CHEBI:15377"/>
        <dbReference type="ChEBI" id="CHEBI:33384"/>
        <dbReference type="ChEBI" id="CHEBI:57912"/>
        <dbReference type="ChEBI" id="CHEBI:58866"/>
        <dbReference type="ChEBI" id="CHEBI:59776"/>
        <dbReference type="EC" id="4.2.1.20"/>
    </reaction>
</comment>
<dbReference type="PANTHER" id="PTHR43406">
    <property type="entry name" value="TRYPTOPHAN SYNTHASE, ALPHA CHAIN"/>
    <property type="match status" value="1"/>
</dbReference>
<evidence type="ECO:0000256" key="3">
    <source>
        <dbReference type="ARBA" id="ARBA00022605"/>
    </source>
</evidence>
<comment type="subunit">
    <text evidence="2 8">Tetramer of two alpha and two beta chains.</text>
</comment>
<evidence type="ECO:0000256" key="5">
    <source>
        <dbReference type="ARBA" id="ARBA00023141"/>
    </source>
</evidence>
<dbReference type="InterPro" id="IPR018204">
    <property type="entry name" value="Trp_synthase_alpha_AS"/>
</dbReference>
<dbReference type="InterPro" id="IPR011060">
    <property type="entry name" value="RibuloseP-bd_barrel"/>
</dbReference>
<comment type="pathway">
    <text evidence="1 8">Amino-acid biosynthesis; L-tryptophan biosynthesis; L-tryptophan from chorismate: step 5/5.</text>
</comment>
<dbReference type="GO" id="GO:0004834">
    <property type="term" value="F:tryptophan synthase activity"/>
    <property type="evidence" value="ECO:0007669"/>
    <property type="project" value="UniProtKB-EC"/>
</dbReference>
<dbReference type="EC" id="4.2.1.20" evidence="8"/>
<evidence type="ECO:0000256" key="6">
    <source>
        <dbReference type="ARBA" id="ARBA00023239"/>
    </source>
</evidence>
<dbReference type="SUPFAM" id="SSF51366">
    <property type="entry name" value="Ribulose-phoshate binding barrel"/>
    <property type="match status" value="1"/>
</dbReference>
<name>A0ABV6SZ38_9GAMM</name>
<keyword evidence="5 8" id="KW-0057">Aromatic amino acid biosynthesis</keyword>
<evidence type="ECO:0000256" key="4">
    <source>
        <dbReference type="ARBA" id="ARBA00022822"/>
    </source>
</evidence>
<evidence type="ECO:0000256" key="2">
    <source>
        <dbReference type="ARBA" id="ARBA00011270"/>
    </source>
</evidence>
<comment type="function">
    <text evidence="8">The alpha subunit is responsible for the aldol cleavage of indoleglycerol phosphate to indole and glyceraldehyde 3-phosphate.</text>
</comment>
<sequence>MSAADVAPRIARRFAALRAAGRKALVPFITAGDPGLEDTVPVMHAMVEAGADAIELGVPFSDPMADGPTIQRSSERAIARGAGMAWVLERVREFRQRDDATPVTLMGYLNPVEIRGAAAFAAAAADAGVDGVLLVDLPPEEAVEFREAFSAHGVALVLLASPTTDAARMDMLCGLAQGYLYYVSMAGVTGDSARLDAAAAAAHLRAIRARSPVPVVVGFGIQDAASAAAMAVDADGVVVGSALVKAMDAAGAGRAADAAAAFLAPLRQALDAGAGGAVG</sequence>
<dbReference type="HAMAP" id="MF_00131">
    <property type="entry name" value="Trp_synth_alpha"/>
    <property type="match status" value="1"/>
</dbReference>
<dbReference type="Gene3D" id="3.20.20.70">
    <property type="entry name" value="Aldolase class I"/>
    <property type="match status" value="1"/>
</dbReference>
<dbReference type="PROSITE" id="PS00167">
    <property type="entry name" value="TRP_SYNTHASE_ALPHA"/>
    <property type="match status" value="1"/>
</dbReference>
<evidence type="ECO:0000313" key="10">
    <source>
        <dbReference type="EMBL" id="MFC0718717.1"/>
    </source>
</evidence>
<dbReference type="Proteomes" id="UP001589898">
    <property type="component" value="Unassembled WGS sequence"/>
</dbReference>
<evidence type="ECO:0000256" key="9">
    <source>
        <dbReference type="RuleBase" id="RU003662"/>
    </source>
</evidence>
<keyword evidence="11" id="KW-1185">Reference proteome</keyword>
<feature type="active site" description="Proton acceptor" evidence="8">
    <location>
        <position position="55"/>
    </location>
</feature>
<dbReference type="Pfam" id="PF00290">
    <property type="entry name" value="Trp_syntA"/>
    <property type="match status" value="1"/>
</dbReference>
<keyword evidence="3 8" id="KW-0028">Amino-acid biosynthesis</keyword>
<dbReference type="EMBL" id="JBHLTF010000033">
    <property type="protein sequence ID" value="MFC0718717.1"/>
    <property type="molecule type" value="Genomic_DNA"/>
</dbReference>
<organism evidence="10 11">
    <name type="scientific">Luteimonas padinae</name>
    <dbReference type="NCBI Taxonomy" id="1714359"/>
    <lineage>
        <taxon>Bacteria</taxon>
        <taxon>Pseudomonadati</taxon>
        <taxon>Pseudomonadota</taxon>
        <taxon>Gammaproteobacteria</taxon>
        <taxon>Lysobacterales</taxon>
        <taxon>Lysobacteraceae</taxon>
        <taxon>Luteimonas</taxon>
    </lineage>
</organism>
<dbReference type="PANTHER" id="PTHR43406:SF1">
    <property type="entry name" value="TRYPTOPHAN SYNTHASE ALPHA CHAIN, CHLOROPLASTIC"/>
    <property type="match status" value="1"/>
</dbReference>
<gene>
    <name evidence="8 10" type="primary">trpA</name>
    <name evidence="10" type="ORF">ACFFFU_13350</name>
</gene>
<comment type="caution">
    <text evidence="10">The sequence shown here is derived from an EMBL/GenBank/DDBJ whole genome shotgun (WGS) entry which is preliminary data.</text>
</comment>
<feature type="active site" description="Proton acceptor" evidence="8">
    <location>
        <position position="66"/>
    </location>
</feature>
<protein>
    <recommendedName>
        <fullName evidence="8">Tryptophan synthase alpha chain</fullName>
        <ecNumber evidence="8">4.2.1.20</ecNumber>
    </recommendedName>
</protein>
<comment type="similarity">
    <text evidence="8 9">Belongs to the TrpA family.</text>
</comment>
<evidence type="ECO:0000256" key="7">
    <source>
        <dbReference type="ARBA" id="ARBA00049047"/>
    </source>
</evidence>
<reference evidence="10 11" key="1">
    <citation type="submission" date="2024-09" db="EMBL/GenBank/DDBJ databases">
        <authorList>
            <person name="Sun Q."/>
            <person name="Mori K."/>
        </authorList>
    </citation>
    <scope>NUCLEOTIDE SEQUENCE [LARGE SCALE GENOMIC DNA]</scope>
    <source>
        <strain evidence="10 11">KCTC 52403</strain>
    </source>
</reference>
<dbReference type="InterPro" id="IPR002028">
    <property type="entry name" value="Trp_synthase_suA"/>
</dbReference>
<evidence type="ECO:0000256" key="1">
    <source>
        <dbReference type="ARBA" id="ARBA00004733"/>
    </source>
</evidence>
<proteinExistence type="inferred from homology"/>
<keyword evidence="4 8" id="KW-0822">Tryptophan biosynthesis</keyword>